<feature type="compositionally biased region" description="Polar residues" evidence="2">
    <location>
        <begin position="367"/>
        <end position="384"/>
    </location>
</feature>
<dbReference type="GO" id="GO:0071788">
    <property type="term" value="P:endoplasmic reticulum tubular network maintenance"/>
    <property type="evidence" value="ECO:0007669"/>
    <property type="project" value="UniProtKB-UniRule"/>
</dbReference>
<proteinExistence type="inferred from homology"/>
<protein>
    <recommendedName>
        <fullName evidence="1">Endoplasmic reticulum junction formation protein lunapark</fullName>
    </recommendedName>
</protein>
<accession>A0A9P4J7C6</accession>
<dbReference type="Proteomes" id="UP000799439">
    <property type="component" value="Unassembled WGS sequence"/>
</dbReference>
<feature type="transmembrane region" description="Helical" evidence="1">
    <location>
        <begin position="47"/>
        <end position="69"/>
    </location>
</feature>
<organism evidence="4 5">
    <name type="scientific">Myriangium duriaei CBS 260.36</name>
    <dbReference type="NCBI Taxonomy" id="1168546"/>
    <lineage>
        <taxon>Eukaryota</taxon>
        <taxon>Fungi</taxon>
        <taxon>Dikarya</taxon>
        <taxon>Ascomycota</taxon>
        <taxon>Pezizomycotina</taxon>
        <taxon>Dothideomycetes</taxon>
        <taxon>Dothideomycetidae</taxon>
        <taxon>Myriangiales</taxon>
        <taxon>Myriangiaceae</taxon>
        <taxon>Myriangium</taxon>
    </lineage>
</organism>
<dbReference type="OrthoDB" id="1725934at2759"/>
<keyword evidence="1" id="KW-0479">Metal-binding</keyword>
<keyword evidence="1" id="KW-0862">Zinc</keyword>
<feature type="region of interest" description="Disordered" evidence="2">
    <location>
        <begin position="323"/>
        <end position="384"/>
    </location>
</feature>
<dbReference type="GO" id="GO:0098826">
    <property type="term" value="C:endoplasmic reticulum tubular network membrane"/>
    <property type="evidence" value="ECO:0007669"/>
    <property type="project" value="UniProtKB-UniRule"/>
</dbReference>
<evidence type="ECO:0000313" key="5">
    <source>
        <dbReference type="Proteomes" id="UP000799439"/>
    </source>
</evidence>
<evidence type="ECO:0000256" key="2">
    <source>
        <dbReference type="SAM" id="MobiDB-lite"/>
    </source>
</evidence>
<keyword evidence="1" id="KW-0256">Endoplasmic reticulum</keyword>
<comment type="similarity">
    <text evidence="1">Belongs to the lunapark family.</text>
</comment>
<dbReference type="InterPro" id="IPR040115">
    <property type="entry name" value="Lnp"/>
</dbReference>
<feature type="compositionally biased region" description="Gly residues" evidence="2">
    <location>
        <begin position="140"/>
        <end position="149"/>
    </location>
</feature>
<dbReference type="InterPro" id="IPR019273">
    <property type="entry name" value="Lunapark_Znf"/>
</dbReference>
<comment type="function">
    <text evidence="1">Plays a role in determining ER morphology.</text>
</comment>
<dbReference type="GO" id="GO:0008270">
    <property type="term" value="F:zinc ion binding"/>
    <property type="evidence" value="ECO:0007669"/>
    <property type="project" value="UniProtKB-KW"/>
</dbReference>
<keyword evidence="5" id="KW-1185">Reference proteome</keyword>
<dbReference type="AlphaFoldDB" id="A0A9P4J7C6"/>
<dbReference type="GO" id="GO:1903373">
    <property type="term" value="P:positive regulation of endoplasmic reticulum tubular network organization"/>
    <property type="evidence" value="ECO:0007669"/>
    <property type="project" value="UniProtKB-UniRule"/>
</dbReference>
<gene>
    <name evidence="4" type="ORF">K461DRAFT_266823</name>
</gene>
<keyword evidence="1" id="KW-0863">Zinc-finger</keyword>
<keyword evidence="1" id="KW-1133">Transmembrane helix</keyword>
<comment type="subcellular location">
    <subcellularLocation>
        <location evidence="1">Endoplasmic reticulum membrane</location>
        <topology evidence="1">Multi-pass membrane protein</topology>
    </subcellularLocation>
</comment>
<keyword evidence="1" id="KW-0472">Membrane</keyword>
<name>A0A9P4J7C6_9PEZI</name>
<reference evidence="4" key="1">
    <citation type="journal article" date="2020" name="Stud. Mycol.">
        <title>101 Dothideomycetes genomes: a test case for predicting lifestyles and emergence of pathogens.</title>
        <authorList>
            <person name="Haridas S."/>
            <person name="Albert R."/>
            <person name="Binder M."/>
            <person name="Bloem J."/>
            <person name="Labutti K."/>
            <person name="Salamov A."/>
            <person name="Andreopoulos B."/>
            <person name="Baker S."/>
            <person name="Barry K."/>
            <person name="Bills G."/>
            <person name="Bluhm B."/>
            <person name="Cannon C."/>
            <person name="Castanera R."/>
            <person name="Culley D."/>
            <person name="Daum C."/>
            <person name="Ezra D."/>
            <person name="Gonzalez J."/>
            <person name="Henrissat B."/>
            <person name="Kuo A."/>
            <person name="Liang C."/>
            <person name="Lipzen A."/>
            <person name="Lutzoni F."/>
            <person name="Magnuson J."/>
            <person name="Mondo S."/>
            <person name="Nolan M."/>
            <person name="Ohm R."/>
            <person name="Pangilinan J."/>
            <person name="Park H.-J."/>
            <person name="Ramirez L."/>
            <person name="Alfaro M."/>
            <person name="Sun H."/>
            <person name="Tritt A."/>
            <person name="Yoshinaga Y."/>
            <person name="Zwiers L.-H."/>
            <person name="Turgeon B."/>
            <person name="Goodwin S."/>
            <person name="Spatafora J."/>
            <person name="Crous P."/>
            <person name="Grigoriev I."/>
        </authorList>
    </citation>
    <scope>NUCLEOTIDE SEQUENCE</scope>
    <source>
        <strain evidence="4">CBS 260.36</strain>
    </source>
</reference>
<feature type="domain" description="Lunapark zinc ribbon" evidence="3">
    <location>
        <begin position="253"/>
        <end position="309"/>
    </location>
</feature>
<evidence type="ECO:0000313" key="4">
    <source>
        <dbReference type="EMBL" id="KAF2153694.1"/>
    </source>
</evidence>
<dbReference type="PANTHER" id="PTHR22166:SF12">
    <property type="entry name" value="ENDOPLASMIC RETICULUM JUNCTION FORMATION PROTEIN LUNAPARK"/>
    <property type="match status" value="1"/>
</dbReference>
<dbReference type="PANTHER" id="PTHR22166">
    <property type="entry name" value="ENDOPLASMIC RETICULUM JUNCTION FORMATION PROTEIN LUNAPARK"/>
    <property type="match status" value="1"/>
</dbReference>
<feature type="region of interest" description="Disordered" evidence="2">
    <location>
        <begin position="136"/>
        <end position="212"/>
    </location>
</feature>
<sequence>MVSFWPFRGGDTSAAGFEKILSSLSQKINKASAKDARLRSQQRRLRVLWTLYTAFAYLVALLILVLVVGRREWGTIEYSGLAGSPIAIYGVRLAIDAVYNYRLAGTQGHLEDLQKQRSDTIEKLKAATKYNSTQQLLDKYGGGGGGNAGDSGSKQTKSPPGKQSRKSEQNTSPQARVQRTGIAPPPTANIQRPQAPGALVPPTPVTGQSPSSAVPEVTAEFAPNAFTETPAPIPNSQGTMQMQVHTQTGPPRWYDRVMDAILGEDETSPRNRIALICSTCRLVNGQAPPGTRTLEDLGRWRCMACGANNGVQSVAEKAVSDAIGSAREAAHQAEVENEGSEGEKPGSTSDDEDTKTQAIDEVESDTPAKSTARATRSQAMQRKK</sequence>
<evidence type="ECO:0000259" key="3">
    <source>
        <dbReference type="Pfam" id="PF10058"/>
    </source>
</evidence>
<dbReference type="EMBL" id="ML996084">
    <property type="protein sequence ID" value="KAF2153694.1"/>
    <property type="molecule type" value="Genomic_DNA"/>
</dbReference>
<comment type="caution">
    <text evidence="4">The sequence shown here is derived from an EMBL/GenBank/DDBJ whole genome shotgun (WGS) entry which is preliminary data.</text>
</comment>
<comment type="caution">
    <text evidence="1">Lacks conserved residue(s) required for the propagation of feature annotation.</text>
</comment>
<dbReference type="Pfam" id="PF10058">
    <property type="entry name" value="Zn_ribbon_10"/>
    <property type="match status" value="1"/>
</dbReference>
<evidence type="ECO:0000256" key="1">
    <source>
        <dbReference type="RuleBase" id="RU367073"/>
    </source>
</evidence>
<comment type="domain">
    <text evidence="1">The C4-type zinc finger motif is necessary both for its ER three-way tubular junction localization and formation.</text>
</comment>
<keyword evidence="1" id="KW-0812">Transmembrane</keyword>